<evidence type="ECO:0000259" key="2">
    <source>
        <dbReference type="Pfam" id="PF07727"/>
    </source>
</evidence>
<protein>
    <recommendedName>
        <fullName evidence="6">Reverse transcriptase Ty1/copia-type domain-containing protein</fullName>
    </recommendedName>
</protein>
<dbReference type="Pfam" id="PF25597">
    <property type="entry name" value="SH3_retrovirus"/>
    <property type="match status" value="1"/>
</dbReference>
<sequence length="474" mass="52567">MSVADYFGKLERLWDDLAACNPIPACVCGLGEQFQQRLDEEKFHNFLYGLDATRFGHLRSQLLAQDPTRTLDWAFQALNHEEQLHKRTNVVAPTLEDIVTFTVNTQTKGTSDLKSRFIPNVTCTFCHRVGHEEATCFGKHGFPDWGGATPPRPRAAEARVVAYSGASDGGGGCLEAMPGDHRSRMLIGLGERRGKFYYFRGEQVQANRVVEKQDPVVWHSRLGHPSSKVVSALPFVFNSNNVCDEPCGKKGWKVYDLETKESFVSQDVKFVESIFPFSKIDDHPVVDSEQIGGTIPVSVDDDDDLMPTPSRPISPGHDSGQGRSFEQQPSLVEDGNELTAGDEGLATSSVGTGKEVHEAQLGRGKRLRAPSIRLRDFVVHTIIDSSTPPTASPSPQHSSGFEAMLDSNWRDAMQTEIQAIEDNNTWTLKSLPQGKKALGGRWIYKVNHRSDGTIERFKARLVVFGNHQVEGIDY</sequence>
<dbReference type="Pfam" id="PF07727">
    <property type="entry name" value="RVT_2"/>
    <property type="match status" value="1"/>
</dbReference>
<dbReference type="InterPro" id="IPR057670">
    <property type="entry name" value="SH3_retrovirus"/>
</dbReference>
<dbReference type="PANTHER" id="PTHR34222">
    <property type="entry name" value="GAG_PRE-INTEGRS DOMAIN-CONTAINING PROTEIN"/>
    <property type="match status" value="1"/>
</dbReference>
<evidence type="ECO:0000313" key="5">
    <source>
        <dbReference type="Proteomes" id="UP001454036"/>
    </source>
</evidence>
<evidence type="ECO:0000256" key="1">
    <source>
        <dbReference type="SAM" id="MobiDB-lite"/>
    </source>
</evidence>
<dbReference type="PANTHER" id="PTHR34222:SF94">
    <property type="entry name" value="CCHC-TYPE DOMAIN-CONTAINING PROTEIN"/>
    <property type="match status" value="1"/>
</dbReference>
<feature type="region of interest" description="Disordered" evidence="1">
    <location>
        <begin position="295"/>
        <end position="362"/>
    </location>
</feature>
<name>A0AAV3PTM6_LITER</name>
<evidence type="ECO:0000313" key="4">
    <source>
        <dbReference type="EMBL" id="GAA0153680.1"/>
    </source>
</evidence>
<evidence type="ECO:0000259" key="3">
    <source>
        <dbReference type="Pfam" id="PF25597"/>
    </source>
</evidence>
<dbReference type="EMBL" id="BAABME010002228">
    <property type="protein sequence ID" value="GAA0153680.1"/>
    <property type="molecule type" value="Genomic_DNA"/>
</dbReference>
<evidence type="ECO:0008006" key="6">
    <source>
        <dbReference type="Google" id="ProtNLM"/>
    </source>
</evidence>
<keyword evidence="5" id="KW-1185">Reference proteome</keyword>
<dbReference type="AlphaFoldDB" id="A0AAV3PTM6"/>
<accession>A0AAV3PTM6</accession>
<dbReference type="InterPro" id="IPR013103">
    <property type="entry name" value="RVT_2"/>
</dbReference>
<dbReference type="Proteomes" id="UP001454036">
    <property type="component" value="Unassembled WGS sequence"/>
</dbReference>
<reference evidence="4 5" key="1">
    <citation type="submission" date="2024-01" db="EMBL/GenBank/DDBJ databases">
        <title>The complete chloroplast genome sequence of Lithospermum erythrorhizon: insights into the phylogenetic relationship among Boraginaceae species and the maternal lineages of purple gromwells.</title>
        <authorList>
            <person name="Okada T."/>
            <person name="Watanabe K."/>
        </authorList>
    </citation>
    <scope>NUCLEOTIDE SEQUENCE [LARGE SCALE GENOMIC DNA]</scope>
</reference>
<feature type="domain" description="Retroviral polymerase SH3-like" evidence="3">
    <location>
        <begin position="248"/>
        <end position="280"/>
    </location>
</feature>
<organism evidence="4 5">
    <name type="scientific">Lithospermum erythrorhizon</name>
    <name type="common">Purple gromwell</name>
    <name type="synonym">Lithospermum officinale var. erythrorhizon</name>
    <dbReference type="NCBI Taxonomy" id="34254"/>
    <lineage>
        <taxon>Eukaryota</taxon>
        <taxon>Viridiplantae</taxon>
        <taxon>Streptophyta</taxon>
        <taxon>Embryophyta</taxon>
        <taxon>Tracheophyta</taxon>
        <taxon>Spermatophyta</taxon>
        <taxon>Magnoliopsida</taxon>
        <taxon>eudicotyledons</taxon>
        <taxon>Gunneridae</taxon>
        <taxon>Pentapetalae</taxon>
        <taxon>asterids</taxon>
        <taxon>lamiids</taxon>
        <taxon>Boraginales</taxon>
        <taxon>Boraginaceae</taxon>
        <taxon>Boraginoideae</taxon>
        <taxon>Lithospermeae</taxon>
        <taxon>Lithospermum</taxon>
    </lineage>
</organism>
<comment type="caution">
    <text evidence="4">The sequence shown here is derived from an EMBL/GenBank/DDBJ whole genome shotgun (WGS) entry which is preliminary data.</text>
</comment>
<feature type="compositionally biased region" description="Polar residues" evidence="1">
    <location>
        <begin position="321"/>
        <end position="330"/>
    </location>
</feature>
<feature type="domain" description="Reverse transcriptase Ty1/copia-type" evidence="2">
    <location>
        <begin position="423"/>
        <end position="474"/>
    </location>
</feature>
<proteinExistence type="predicted"/>
<gene>
    <name evidence="4" type="ORF">LIER_11856</name>
</gene>